<keyword evidence="1" id="KW-1185">Reference proteome</keyword>
<evidence type="ECO:0000313" key="2">
    <source>
        <dbReference type="RefSeq" id="XP_020548187.1"/>
    </source>
</evidence>
<sequence>MINAKPVPTPLPVGLKLVLDDGHVLPDPGRFRRLVGCLLYLGFTRPDISFAVQQLSQFLQAPRRSPWDATLHILSYLKGTPTIGLFFSFASSTQFTAYSDASWASSLDSHCSIIGFRVFLGSSLISWKTRKQGTISRSSAKAEYRSMESIVYELLWISVSLPIPFWCDNKAALYITANPIFHERTKHLDIDCHLVGDQFKLGFISPSHIRNSDQLAVLFTKALPSPVFARFLSKMCLSSTPPS</sequence>
<dbReference type="OrthoDB" id="414945at2759"/>
<name>A0A8M8UP78_SESIN</name>
<dbReference type="SUPFAM" id="SSF56672">
    <property type="entry name" value="DNA/RNA polymerases"/>
    <property type="match status" value="1"/>
</dbReference>
<dbReference type="Proteomes" id="UP000504604">
    <property type="component" value="Linkage group LG3"/>
</dbReference>
<organism evidence="1 2">
    <name type="scientific">Sesamum indicum</name>
    <name type="common">Oriental sesame</name>
    <name type="synonym">Sesamum orientale</name>
    <dbReference type="NCBI Taxonomy" id="4182"/>
    <lineage>
        <taxon>Eukaryota</taxon>
        <taxon>Viridiplantae</taxon>
        <taxon>Streptophyta</taxon>
        <taxon>Embryophyta</taxon>
        <taxon>Tracheophyta</taxon>
        <taxon>Spermatophyta</taxon>
        <taxon>Magnoliopsida</taxon>
        <taxon>eudicotyledons</taxon>
        <taxon>Gunneridae</taxon>
        <taxon>Pentapetalae</taxon>
        <taxon>asterids</taxon>
        <taxon>lamiids</taxon>
        <taxon>Lamiales</taxon>
        <taxon>Pedaliaceae</taxon>
        <taxon>Sesamum</taxon>
    </lineage>
</organism>
<proteinExistence type="predicted"/>
<dbReference type="AlphaFoldDB" id="A0A8M8UP78"/>
<protein>
    <submittedName>
        <fullName evidence="2">Uncharacterized protein LOC110011717</fullName>
    </submittedName>
</protein>
<dbReference type="PANTHER" id="PTHR11439">
    <property type="entry name" value="GAG-POL-RELATED RETROTRANSPOSON"/>
    <property type="match status" value="1"/>
</dbReference>
<dbReference type="KEGG" id="sind:110011717"/>
<dbReference type="PANTHER" id="PTHR11439:SF465">
    <property type="entry name" value="REVERSE TRANSCRIPTASE TY1_COPIA-TYPE DOMAIN-CONTAINING PROTEIN"/>
    <property type="match status" value="1"/>
</dbReference>
<evidence type="ECO:0000313" key="1">
    <source>
        <dbReference type="Proteomes" id="UP000504604"/>
    </source>
</evidence>
<reference evidence="2" key="1">
    <citation type="submission" date="2025-08" db="UniProtKB">
        <authorList>
            <consortium name="RefSeq"/>
        </authorList>
    </citation>
    <scope>IDENTIFICATION</scope>
</reference>
<accession>A0A8M8UP78</accession>
<dbReference type="CDD" id="cd09272">
    <property type="entry name" value="RNase_HI_RT_Ty1"/>
    <property type="match status" value="1"/>
</dbReference>
<dbReference type="InterPro" id="IPR043502">
    <property type="entry name" value="DNA/RNA_pol_sf"/>
</dbReference>
<dbReference type="RefSeq" id="XP_020548187.1">
    <property type="nucleotide sequence ID" value="XM_020692528.1"/>
</dbReference>
<gene>
    <name evidence="2" type="primary">LOC110011717</name>
</gene>
<dbReference type="GeneID" id="110011717"/>